<evidence type="ECO:0000256" key="1">
    <source>
        <dbReference type="PIRSR" id="PIRSR605301-1"/>
    </source>
</evidence>
<feature type="binding site" evidence="1">
    <location>
        <position position="146"/>
    </location>
    <ligand>
        <name>Zn(2+)</name>
        <dbReference type="ChEBI" id="CHEBI:29105"/>
    </ligand>
</feature>
<reference evidence="3" key="1">
    <citation type="journal article" date="2020" name="Fungal Divers.">
        <title>Resolving the Mortierellaceae phylogeny through synthesis of multi-gene phylogenetics and phylogenomics.</title>
        <authorList>
            <person name="Vandepol N."/>
            <person name="Liber J."/>
            <person name="Desiro A."/>
            <person name="Na H."/>
            <person name="Kennedy M."/>
            <person name="Barry K."/>
            <person name="Grigoriev I.V."/>
            <person name="Miller A.N."/>
            <person name="O'Donnell K."/>
            <person name="Stajich J.E."/>
            <person name="Bonito G."/>
        </authorList>
    </citation>
    <scope>NUCLEOTIDE SEQUENCE</scope>
    <source>
        <strain evidence="3">BC1065</strain>
    </source>
</reference>
<evidence type="ECO:0000313" key="4">
    <source>
        <dbReference type="Proteomes" id="UP000807716"/>
    </source>
</evidence>
<dbReference type="AlphaFoldDB" id="A0A9P6QFQ9"/>
<dbReference type="PANTHER" id="PTHR22599">
    <property type="entry name" value="MPS ONE BINDER KINASE ACTIVATOR-LIKE MOB"/>
    <property type="match status" value="1"/>
</dbReference>
<protein>
    <submittedName>
        <fullName evidence="3">MOB member 4, phocein</fullName>
    </submittedName>
</protein>
<feature type="compositionally biased region" description="Low complexity" evidence="2">
    <location>
        <begin position="18"/>
        <end position="48"/>
    </location>
</feature>
<gene>
    <name evidence="3" type="primary">MOB4</name>
    <name evidence="3" type="ORF">DFQ27_009938</name>
</gene>
<dbReference type="Proteomes" id="UP000807716">
    <property type="component" value="Unassembled WGS sequence"/>
</dbReference>
<dbReference type="Gene3D" id="1.20.140.30">
    <property type="entry name" value="MOB kinase activator"/>
    <property type="match status" value="1"/>
</dbReference>
<sequence>MAEKSMPVRNIEPANHHQQQQQQSRTSLDASAATTASNDTNASAASSSQGADSGPVIAPVKTVPQRNRPGTKYEDMYQWPLESLDKIESAFALREYLQALIRKDPHDVDRLIELPPGQDDYAWLYEHLCQVCLELNYLIVKLEPECTPEVCPEMRAEAWMYYCATHPQPRECCAIDYLTHALDGASALLNSVKHFPSRICIPQDSDKNFQSIARRLYRIFGHAYFHHRDIFDTFEADTSLYARFLKLSRTRQLLTEMLIIIPDPGPTDQDIHVRSAT</sequence>
<dbReference type="InterPro" id="IPR036703">
    <property type="entry name" value="MOB_kinase_act_sf"/>
</dbReference>
<accession>A0A9P6QFQ9</accession>
<dbReference type="OrthoDB" id="10262609at2759"/>
<feature type="binding site" evidence="1">
    <location>
        <position position="222"/>
    </location>
    <ligand>
        <name>Zn(2+)</name>
        <dbReference type="ChEBI" id="CHEBI:29105"/>
    </ligand>
</feature>
<keyword evidence="4" id="KW-1185">Reference proteome</keyword>
<dbReference type="Pfam" id="PF03637">
    <property type="entry name" value="Mob1_phocein"/>
    <property type="match status" value="1"/>
</dbReference>
<feature type="binding site" evidence="1">
    <location>
        <position position="227"/>
    </location>
    <ligand>
        <name>Zn(2+)</name>
        <dbReference type="ChEBI" id="CHEBI:29105"/>
    </ligand>
</feature>
<feature type="binding site" evidence="1">
    <location>
        <position position="151"/>
    </location>
    <ligand>
        <name>Zn(2+)</name>
        <dbReference type="ChEBI" id="CHEBI:29105"/>
    </ligand>
</feature>
<keyword evidence="1" id="KW-0479">Metal-binding</keyword>
<dbReference type="SUPFAM" id="SSF101152">
    <property type="entry name" value="Mob1/phocein"/>
    <property type="match status" value="1"/>
</dbReference>
<evidence type="ECO:0000256" key="2">
    <source>
        <dbReference type="SAM" id="MobiDB-lite"/>
    </source>
</evidence>
<proteinExistence type="predicted"/>
<name>A0A9P6QFQ9_9FUNG</name>
<organism evidence="3 4">
    <name type="scientific">Actinomortierella ambigua</name>
    <dbReference type="NCBI Taxonomy" id="1343610"/>
    <lineage>
        <taxon>Eukaryota</taxon>
        <taxon>Fungi</taxon>
        <taxon>Fungi incertae sedis</taxon>
        <taxon>Mucoromycota</taxon>
        <taxon>Mortierellomycotina</taxon>
        <taxon>Mortierellomycetes</taxon>
        <taxon>Mortierellales</taxon>
        <taxon>Mortierellaceae</taxon>
        <taxon>Actinomortierella</taxon>
    </lineage>
</organism>
<dbReference type="EMBL" id="JAAAJB010000098">
    <property type="protein sequence ID" value="KAG0266225.1"/>
    <property type="molecule type" value="Genomic_DNA"/>
</dbReference>
<comment type="caution">
    <text evidence="3">The sequence shown here is derived from an EMBL/GenBank/DDBJ whole genome shotgun (WGS) entry which is preliminary data.</text>
</comment>
<keyword evidence="1" id="KW-0862">Zinc</keyword>
<dbReference type="SMART" id="SM01388">
    <property type="entry name" value="Mob1_phocein"/>
    <property type="match status" value="1"/>
</dbReference>
<dbReference type="InterPro" id="IPR005301">
    <property type="entry name" value="MOB_kinase_act_fam"/>
</dbReference>
<evidence type="ECO:0000313" key="3">
    <source>
        <dbReference type="EMBL" id="KAG0266225.1"/>
    </source>
</evidence>
<feature type="region of interest" description="Disordered" evidence="2">
    <location>
        <begin position="1"/>
        <end position="72"/>
    </location>
</feature>